<keyword evidence="4" id="KW-1185">Reference proteome</keyword>
<name>A0A918PSL3_9BACT</name>
<dbReference type="SUPFAM" id="SSF52172">
    <property type="entry name" value="CheY-like"/>
    <property type="match status" value="1"/>
</dbReference>
<comment type="caution">
    <text evidence="3">The sequence shown here is derived from an EMBL/GenBank/DDBJ whole genome shotgun (WGS) entry which is preliminary data.</text>
</comment>
<organism evidence="3 4">
    <name type="scientific">Echinicola pacifica</name>
    <dbReference type="NCBI Taxonomy" id="346377"/>
    <lineage>
        <taxon>Bacteria</taxon>
        <taxon>Pseudomonadati</taxon>
        <taxon>Bacteroidota</taxon>
        <taxon>Cytophagia</taxon>
        <taxon>Cytophagales</taxon>
        <taxon>Cyclobacteriaceae</taxon>
        <taxon>Echinicola</taxon>
    </lineage>
</organism>
<proteinExistence type="predicted"/>
<dbReference type="Gene3D" id="3.40.50.2300">
    <property type="match status" value="1"/>
</dbReference>
<dbReference type="PROSITE" id="PS50110">
    <property type="entry name" value="RESPONSE_REGULATORY"/>
    <property type="match status" value="1"/>
</dbReference>
<accession>A0A918PSL3</accession>
<dbReference type="CDD" id="cd00156">
    <property type="entry name" value="REC"/>
    <property type="match status" value="1"/>
</dbReference>
<feature type="domain" description="Response regulatory" evidence="2">
    <location>
        <begin position="13"/>
        <end position="126"/>
    </location>
</feature>
<dbReference type="EMBL" id="BMWX01000002">
    <property type="protein sequence ID" value="GGZ21889.1"/>
    <property type="molecule type" value="Genomic_DNA"/>
</dbReference>
<keyword evidence="1" id="KW-0597">Phosphoprotein</keyword>
<reference evidence="3" key="2">
    <citation type="submission" date="2020-09" db="EMBL/GenBank/DDBJ databases">
        <authorList>
            <person name="Sun Q."/>
            <person name="Kim S."/>
        </authorList>
    </citation>
    <scope>NUCLEOTIDE SEQUENCE</scope>
    <source>
        <strain evidence="3">KCTC 12368</strain>
    </source>
</reference>
<reference evidence="3" key="1">
    <citation type="journal article" date="2014" name="Int. J. Syst. Evol. Microbiol.">
        <title>Complete genome sequence of Corynebacterium casei LMG S-19264T (=DSM 44701T), isolated from a smear-ripened cheese.</title>
        <authorList>
            <consortium name="US DOE Joint Genome Institute (JGI-PGF)"/>
            <person name="Walter F."/>
            <person name="Albersmeier A."/>
            <person name="Kalinowski J."/>
            <person name="Ruckert C."/>
        </authorList>
    </citation>
    <scope>NUCLEOTIDE SEQUENCE</scope>
    <source>
        <strain evidence="3">KCTC 12368</strain>
    </source>
</reference>
<dbReference type="InterPro" id="IPR001789">
    <property type="entry name" value="Sig_transdc_resp-reg_receiver"/>
</dbReference>
<protein>
    <submittedName>
        <fullName evidence="3">Transcriptional regulator</fullName>
    </submittedName>
</protein>
<dbReference type="Proteomes" id="UP000619457">
    <property type="component" value="Unassembled WGS sequence"/>
</dbReference>
<evidence type="ECO:0000256" key="1">
    <source>
        <dbReference type="PROSITE-ProRule" id="PRU00169"/>
    </source>
</evidence>
<gene>
    <name evidence="3" type="ORF">GCM10007049_13310</name>
</gene>
<dbReference type="AlphaFoldDB" id="A0A918PSL3"/>
<dbReference type="GO" id="GO:0000160">
    <property type="term" value="P:phosphorelay signal transduction system"/>
    <property type="evidence" value="ECO:0007669"/>
    <property type="project" value="InterPro"/>
</dbReference>
<feature type="modified residue" description="4-aspartylphosphate" evidence="1">
    <location>
        <position position="62"/>
    </location>
</feature>
<evidence type="ECO:0000313" key="4">
    <source>
        <dbReference type="Proteomes" id="UP000619457"/>
    </source>
</evidence>
<evidence type="ECO:0000259" key="2">
    <source>
        <dbReference type="PROSITE" id="PS50110"/>
    </source>
</evidence>
<sequence>MKLEYKILWLDDQIQDFIDDEMIQDVEEYLIEQGFQPKIITVSKSEDFFKSLDDSFDLLLTDYHLNDINGDEVIKKIRSQEFSVLSEVLFYTAKADLKDTDKINRVSFLETNTLLGDHRELVLQATISLIGLTLKKFQNIIAMRGMIMHETSSLDVEMIEIIKKALKNESLNFEEVSISIYDQLIDLFTKKTEFVQECKRKMNFNQLTKDNFVYSAKYKILTLSKILEDLKMTDFSTEYDSEINSIRNKFAHAVLKKDENGREFFKHQEDGIDFNEKLCKVIRENIVKHKSNLDELKERVLIKP</sequence>
<dbReference type="RefSeq" id="WP_189458056.1">
    <property type="nucleotide sequence ID" value="NZ_BMWX01000002.1"/>
</dbReference>
<evidence type="ECO:0000313" key="3">
    <source>
        <dbReference type="EMBL" id="GGZ21889.1"/>
    </source>
</evidence>
<dbReference type="InterPro" id="IPR011006">
    <property type="entry name" value="CheY-like_superfamily"/>
</dbReference>